<protein>
    <recommendedName>
        <fullName evidence="4">Methyltransferase</fullName>
        <ecNumber evidence="4">2.1.1.-</ecNumber>
    </recommendedName>
</protein>
<evidence type="ECO:0000256" key="1">
    <source>
        <dbReference type="ARBA" id="ARBA00022603"/>
    </source>
</evidence>
<proteinExistence type="inferred from homology"/>
<name>A0A7L5C1Y6_9RHOB</name>
<dbReference type="InterPro" id="IPR029063">
    <property type="entry name" value="SAM-dependent_MTases_sf"/>
</dbReference>
<dbReference type="PRINTS" id="PR00508">
    <property type="entry name" value="S21N4MTFRASE"/>
</dbReference>
<dbReference type="EMBL" id="CP049056">
    <property type="protein sequence ID" value="QIE56506.1"/>
    <property type="molecule type" value="Genomic_DNA"/>
</dbReference>
<feature type="domain" description="DNA methylase N-4/N-6" evidence="6">
    <location>
        <begin position="144"/>
        <end position="411"/>
    </location>
</feature>
<dbReference type="EC" id="2.1.1.-" evidence="4"/>
<dbReference type="InterPro" id="IPR002941">
    <property type="entry name" value="DNA_methylase_N4/N6"/>
</dbReference>
<dbReference type="GO" id="GO:0008170">
    <property type="term" value="F:N-methyltransferase activity"/>
    <property type="evidence" value="ECO:0007669"/>
    <property type="project" value="InterPro"/>
</dbReference>
<feature type="region of interest" description="Disordered" evidence="5">
    <location>
        <begin position="417"/>
        <end position="442"/>
    </location>
</feature>
<dbReference type="REBASE" id="388997">
    <property type="entry name" value="M.Hdu456ORF14245P"/>
</dbReference>
<dbReference type="Pfam" id="PF01555">
    <property type="entry name" value="N6_N4_Mtase"/>
    <property type="match status" value="1"/>
</dbReference>
<evidence type="ECO:0000256" key="4">
    <source>
        <dbReference type="RuleBase" id="RU362026"/>
    </source>
</evidence>
<keyword evidence="2 7" id="KW-0808">Transferase</keyword>
<dbReference type="InterPro" id="IPR001091">
    <property type="entry name" value="RM_Methyltransferase"/>
</dbReference>
<dbReference type="GO" id="GO:0003677">
    <property type="term" value="F:DNA binding"/>
    <property type="evidence" value="ECO:0007669"/>
    <property type="project" value="InterPro"/>
</dbReference>
<dbReference type="RefSeq" id="WP_165099851.1">
    <property type="nucleotide sequence ID" value="NZ_CP049056.1"/>
</dbReference>
<dbReference type="CDD" id="cd02440">
    <property type="entry name" value="AdoMet_MTases"/>
    <property type="match status" value="1"/>
</dbReference>
<dbReference type="AlphaFoldDB" id="A0A7L5C1Y6"/>
<dbReference type="SUPFAM" id="SSF53335">
    <property type="entry name" value="S-adenosyl-L-methionine-dependent methyltransferases"/>
    <property type="match status" value="1"/>
</dbReference>
<dbReference type="GO" id="GO:0009007">
    <property type="term" value="F:site-specific DNA-methyltransferase (adenine-specific) activity"/>
    <property type="evidence" value="ECO:0007669"/>
    <property type="project" value="UniProtKB-EC"/>
</dbReference>
<evidence type="ECO:0000313" key="7">
    <source>
        <dbReference type="EMBL" id="QIE56506.1"/>
    </source>
</evidence>
<dbReference type="Gene3D" id="3.40.50.150">
    <property type="entry name" value="Vaccinia Virus protein VP39"/>
    <property type="match status" value="1"/>
</dbReference>
<feature type="compositionally biased region" description="Basic and acidic residues" evidence="5">
    <location>
        <begin position="13"/>
        <end position="26"/>
    </location>
</feature>
<evidence type="ECO:0000256" key="5">
    <source>
        <dbReference type="SAM" id="MobiDB-lite"/>
    </source>
</evidence>
<dbReference type="GO" id="GO:0032259">
    <property type="term" value="P:methylation"/>
    <property type="evidence" value="ECO:0007669"/>
    <property type="project" value="UniProtKB-KW"/>
</dbReference>
<dbReference type="Proteomes" id="UP000503336">
    <property type="component" value="Chromosome"/>
</dbReference>
<sequence length="442" mass="49620">MLKKFDSVAPEASPEKTELTDSREEVPLPDIKPTTPVSSFDRTPVAESDLAFAVDDVVPVVGFSRTFINKVVGRKQNLDVSDVVKLLDQDAFSETFVPRSKILQYLMENRNKETDEREPDLKNEFCLLKGDALETLRSLPSSSIQCVVTSTPYWGLRLYDTAVVSKWADGDRCSYGHEQTPEGFIRHTAEILYEILRVLKDDGSVWWNVMDSFNTRTQIRGNAVEALRAMQGKDKRKWSEHDCRRYSAGHAYLKDGEQCLIPSRIAERASHMGFFVKSMITWAKTATLPEPQNSRVSRNLEYVIHLSKVRTPKFNKEVYRHLPAALGGRNNGWETDKLSDVWTLPTSSGRDGHGAQFPVALPGRCLALTTDEDDIVLDPFVGAGNSGVAALALGRRFVGIDVSEKYLQTARKKLNAARTKREEVPLSDLPDRVEDTSPDPME</sequence>
<evidence type="ECO:0000256" key="2">
    <source>
        <dbReference type="ARBA" id="ARBA00022679"/>
    </source>
</evidence>
<feature type="compositionally biased region" description="Basic and acidic residues" evidence="5">
    <location>
        <begin position="419"/>
        <end position="435"/>
    </location>
</feature>
<feature type="region of interest" description="Disordered" evidence="5">
    <location>
        <begin position="1"/>
        <end position="40"/>
    </location>
</feature>
<dbReference type="KEGG" id="hdh:G5B40_14245"/>
<keyword evidence="8" id="KW-1185">Reference proteome</keyword>
<gene>
    <name evidence="7" type="ORF">G5B40_14245</name>
</gene>
<reference evidence="7 8" key="1">
    <citation type="submission" date="2020-02" db="EMBL/GenBank/DDBJ databases">
        <title>complete genome sequence of Rhodobacteraceae bacterium.</title>
        <authorList>
            <person name="Park J."/>
            <person name="Kim Y.-S."/>
            <person name="Kim K.-H."/>
        </authorList>
    </citation>
    <scope>NUCLEOTIDE SEQUENCE [LARGE SCALE GENOMIC DNA]</scope>
    <source>
        <strain evidence="7 8">RR4-56</strain>
    </source>
</reference>
<evidence type="ECO:0000313" key="8">
    <source>
        <dbReference type="Proteomes" id="UP000503336"/>
    </source>
</evidence>
<comment type="similarity">
    <text evidence="4">Belongs to the N(4)/N(6)-methyltransferase family.</text>
</comment>
<organism evidence="7 8">
    <name type="scientific">Pikeienuella piscinae</name>
    <dbReference type="NCBI Taxonomy" id="2748098"/>
    <lineage>
        <taxon>Bacteria</taxon>
        <taxon>Pseudomonadati</taxon>
        <taxon>Pseudomonadota</taxon>
        <taxon>Alphaproteobacteria</taxon>
        <taxon>Rhodobacterales</taxon>
        <taxon>Paracoccaceae</taxon>
        <taxon>Pikeienuella</taxon>
    </lineage>
</organism>
<comment type="catalytic activity">
    <reaction evidence="3">
        <text>a 2'-deoxyadenosine in DNA + S-adenosyl-L-methionine = an N(6)-methyl-2'-deoxyadenosine in DNA + S-adenosyl-L-homocysteine + H(+)</text>
        <dbReference type="Rhea" id="RHEA:15197"/>
        <dbReference type="Rhea" id="RHEA-COMP:12418"/>
        <dbReference type="Rhea" id="RHEA-COMP:12419"/>
        <dbReference type="ChEBI" id="CHEBI:15378"/>
        <dbReference type="ChEBI" id="CHEBI:57856"/>
        <dbReference type="ChEBI" id="CHEBI:59789"/>
        <dbReference type="ChEBI" id="CHEBI:90615"/>
        <dbReference type="ChEBI" id="CHEBI:90616"/>
        <dbReference type="EC" id="2.1.1.72"/>
    </reaction>
</comment>
<accession>A0A7L5C1Y6</accession>
<keyword evidence="1 7" id="KW-0489">Methyltransferase</keyword>
<evidence type="ECO:0000259" key="6">
    <source>
        <dbReference type="Pfam" id="PF01555"/>
    </source>
</evidence>
<evidence type="ECO:0000256" key="3">
    <source>
        <dbReference type="ARBA" id="ARBA00047942"/>
    </source>
</evidence>